<evidence type="ECO:0000313" key="3">
    <source>
        <dbReference type="Proteomes" id="UP001497497"/>
    </source>
</evidence>
<proteinExistence type="predicted"/>
<name>A0AAV2HUC5_LYMST</name>
<feature type="non-terminal residue" evidence="2">
    <location>
        <position position="101"/>
    </location>
</feature>
<feature type="region of interest" description="Disordered" evidence="1">
    <location>
        <begin position="81"/>
        <end position="101"/>
    </location>
</feature>
<evidence type="ECO:0000256" key="1">
    <source>
        <dbReference type="SAM" id="MobiDB-lite"/>
    </source>
</evidence>
<dbReference type="AlphaFoldDB" id="A0AAV2HUC5"/>
<protein>
    <submittedName>
        <fullName evidence="2">Uncharacterized protein</fullName>
    </submittedName>
</protein>
<dbReference type="EMBL" id="CAXITT010000257">
    <property type="protein sequence ID" value="CAL1537299.1"/>
    <property type="molecule type" value="Genomic_DNA"/>
</dbReference>
<gene>
    <name evidence="2" type="ORF">GSLYS_00011212001</name>
</gene>
<evidence type="ECO:0000313" key="2">
    <source>
        <dbReference type="EMBL" id="CAL1537299.1"/>
    </source>
</evidence>
<feature type="region of interest" description="Disordered" evidence="1">
    <location>
        <begin position="34"/>
        <end position="60"/>
    </location>
</feature>
<dbReference type="Proteomes" id="UP001497497">
    <property type="component" value="Unassembled WGS sequence"/>
</dbReference>
<reference evidence="2 3" key="1">
    <citation type="submission" date="2024-04" db="EMBL/GenBank/DDBJ databases">
        <authorList>
            <consortium name="Genoscope - CEA"/>
            <person name="William W."/>
        </authorList>
    </citation>
    <scope>NUCLEOTIDE SEQUENCE [LARGE SCALE GENOMIC DNA]</scope>
</reference>
<accession>A0AAV2HUC5</accession>
<organism evidence="2 3">
    <name type="scientific">Lymnaea stagnalis</name>
    <name type="common">Great pond snail</name>
    <name type="synonym">Helix stagnalis</name>
    <dbReference type="NCBI Taxonomy" id="6523"/>
    <lineage>
        <taxon>Eukaryota</taxon>
        <taxon>Metazoa</taxon>
        <taxon>Spiralia</taxon>
        <taxon>Lophotrochozoa</taxon>
        <taxon>Mollusca</taxon>
        <taxon>Gastropoda</taxon>
        <taxon>Heterobranchia</taxon>
        <taxon>Euthyneura</taxon>
        <taxon>Panpulmonata</taxon>
        <taxon>Hygrophila</taxon>
        <taxon>Lymnaeoidea</taxon>
        <taxon>Lymnaeidae</taxon>
        <taxon>Lymnaea</taxon>
    </lineage>
</organism>
<comment type="caution">
    <text evidence="2">The sequence shown here is derived from an EMBL/GenBank/DDBJ whole genome shotgun (WGS) entry which is preliminary data.</text>
</comment>
<sequence>MLVLKTVFEKTFPRVIKFSTHFDIKSAAAPQRELSRIATPGQPDRFGGPCPTVQDGTPQAPIRLPTLKIVKYKTFHGAHKVVPASGDNRGKVPPVTTTDSS</sequence>
<keyword evidence="3" id="KW-1185">Reference proteome</keyword>